<keyword evidence="3" id="KW-1185">Reference proteome</keyword>
<evidence type="ECO:0000313" key="3">
    <source>
        <dbReference type="Proteomes" id="UP000184501"/>
    </source>
</evidence>
<accession>A0A1M5B530</accession>
<protein>
    <submittedName>
        <fullName evidence="2">Uncharacterized protein</fullName>
    </submittedName>
</protein>
<dbReference type="Proteomes" id="UP000184501">
    <property type="component" value="Unassembled WGS sequence"/>
</dbReference>
<organism evidence="2 3">
    <name type="scientific">Streptoalloteichus hindustanus</name>
    <dbReference type="NCBI Taxonomy" id="2017"/>
    <lineage>
        <taxon>Bacteria</taxon>
        <taxon>Bacillati</taxon>
        <taxon>Actinomycetota</taxon>
        <taxon>Actinomycetes</taxon>
        <taxon>Pseudonocardiales</taxon>
        <taxon>Pseudonocardiaceae</taxon>
        <taxon>Streptoalloteichus</taxon>
    </lineage>
</organism>
<dbReference type="PROSITE" id="PS51257">
    <property type="entry name" value="PROKAR_LIPOPROTEIN"/>
    <property type="match status" value="1"/>
</dbReference>
<reference evidence="2 3" key="1">
    <citation type="submission" date="2016-11" db="EMBL/GenBank/DDBJ databases">
        <authorList>
            <person name="Jaros S."/>
            <person name="Januszkiewicz K."/>
            <person name="Wedrychowicz H."/>
        </authorList>
    </citation>
    <scope>NUCLEOTIDE SEQUENCE [LARGE SCALE GENOMIC DNA]</scope>
    <source>
        <strain evidence="2 3">DSM 44523</strain>
    </source>
</reference>
<evidence type="ECO:0000256" key="1">
    <source>
        <dbReference type="SAM" id="MobiDB-lite"/>
    </source>
</evidence>
<feature type="compositionally biased region" description="Low complexity" evidence="1">
    <location>
        <begin position="32"/>
        <end position="47"/>
    </location>
</feature>
<proteinExistence type="predicted"/>
<evidence type="ECO:0000313" key="2">
    <source>
        <dbReference type="EMBL" id="SHF37613.1"/>
    </source>
</evidence>
<gene>
    <name evidence="2" type="ORF">SAMN05444320_103404</name>
</gene>
<feature type="region of interest" description="Disordered" evidence="1">
    <location>
        <begin position="30"/>
        <end position="71"/>
    </location>
</feature>
<name>A0A1M5B530_STRHI</name>
<sequence length="161" mass="16859">MRRLASAVSVGAALVLVGACGQEQPKIGFGGAPPAVGSSSASVTPAPTEDETTPKPPNGARALPPDRVDASGLPEGYPRLVWFQDADGRTLGAYGQEGGCGRVEAKVTEQTAQRVRILFTETTPTGAQQCTMDLRYPPKTVTLDAPLGDRAVVLQEQRTEK</sequence>
<dbReference type="OrthoDB" id="3629194at2"/>
<dbReference type="AlphaFoldDB" id="A0A1M5B530"/>
<dbReference type="EMBL" id="FQVN01000003">
    <property type="protein sequence ID" value="SHF37613.1"/>
    <property type="molecule type" value="Genomic_DNA"/>
</dbReference>